<name>A0A382GCS2_9ZZZZ</name>
<protein>
    <submittedName>
        <fullName evidence="1">Uncharacterized protein</fullName>
    </submittedName>
</protein>
<organism evidence="1">
    <name type="scientific">marine metagenome</name>
    <dbReference type="NCBI Taxonomy" id="408172"/>
    <lineage>
        <taxon>unclassified sequences</taxon>
        <taxon>metagenomes</taxon>
        <taxon>ecological metagenomes</taxon>
    </lineage>
</organism>
<proteinExistence type="predicted"/>
<feature type="non-terminal residue" evidence="1">
    <location>
        <position position="1"/>
    </location>
</feature>
<dbReference type="EMBL" id="UINC01054828">
    <property type="protein sequence ID" value="SVB73000.1"/>
    <property type="molecule type" value="Genomic_DNA"/>
</dbReference>
<accession>A0A382GCS2</accession>
<sequence>VSPAYVLEHEQVHFALYEIASRKLNKDAVGLIRALPVSTESAQAAVTATQRFLQERLNRTMQQVVNDNALFDRETSFGFQPERQQRWRKTVDGDLSQLTEHTVDLELHPPAGR</sequence>
<dbReference type="AlphaFoldDB" id="A0A382GCS2"/>
<reference evidence="1" key="1">
    <citation type="submission" date="2018-05" db="EMBL/GenBank/DDBJ databases">
        <authorList>
            <person name="Lanie J.A."/>
            <person name="Ng W.-L."/>
            <person name="Kazmierczak K.M."/>
            <person name="Andrzejewski T.M."/>
            <person name="Davidsen T.M."/>
            <person name="Wayne K.J."/>
            <person name="Tettelin H."/>
            <person name="Glass J.I."/>
            <person name="Rusch D."/>
            <person name="Podicherti R."/>
            <person name="Tsui H.-C.T."/>
            <person name="Winkler M.E."/>
        </authorList>
    </citation>
    <scope>NUCLEOTIDE SEQUENCE</scope>
</reference>
<gene>
    <name evidence="1" type="ORF">METZ01_LOCUS225854</name>
</gene>
<evidence type="ECO:0000313" key="1">
    <source>
        <dbReference type="EMBL" id="SVB73000.1"/>
    </source>
</evidence>